<accession>A0A024TCU8</accession>
<dbReference type="Pfam" id="PF01459">
    <property type="entry name" value="Porin_3"/>
    <property type="match status" value="1"/>
</dbReference>
<dbReference type="InterPro" id="IPR027246">
    <property type="entry name" value="Porin_Euk/Tom40"/>
</dbReference>
<reference evidence="11 12" key="2">
    <citation type="submission" date="2018-08" db="EMBL/GenBank/DDBJ databases">
        <title>Aphanomyces genome sequencing and annotation.</title>
        <authorList>
            <person name="Minardi D."/>
            <person name="Oidtmann B."/>
            <person name="Van Der Giezen M."/>
            <person name="Studholme D.J."/>
        </authorList>
    </citation>
    <scope>NUCLEOTIDE SEQUENCE [LARGE SCALE GENOMIC DNA]</scope>
    <source>
        <strain evidence="11 12">NJM0002</strain>
    </source>
</reference>
<dbReference type="PANTHER" id="PTHR10802">
    <property type="entry name" value="MITOCHONDRIAL IMPORT RECEPTOR SUBUNIT TOM40"/>
    <property type="match status" value="1"/>
</dbReference>
<dbReference type="GO" id="GO:0008320">
    <property type="term" value="F:protein transmembrane transporter activity"/>
    <property type="evidence" value="ECO:0007669"/>
    <property type="project" value="InterPro"/>
</dbReference>
<dbReference type="Gene3D" id="2.40.160.10">
    <property type="entry name" value="Porin"/>
    <property type="match status" value="1"/>
</dbReference>
<evidence type="ECO:0000256" key="5">
    <source>
        <dbReference type="ARBA" id="ARBA00022692"/>
    </source>
</evidence>
<organism evidence="10">
    <name type="scientific">Aphanomyces invadans</name>
    <dbReference type="NCBI Taxonomy" id="157072"/>
    <lineage>
        <taxon>Eukaryota</taxon>
        <taxon>Sar</taxon>
        <taxon>Stramenopiles</taxon>
        <taxon>Oomycota</taxon>
        <taxon>Saprolegniomycetes</taxon>
        <taxon>Saprolegniales</taxon>
        <taxon>Verrucalvaceae</taxon>
        <taxon>Aphanomyces</taxon>
    </lineage>
</organism>
<dbReference type="VEuPathDB" id="FungiDB:H310_14184"/>
<evidence type="ECO:0000256" key="7">
    <source>
        <dbReference type="ARBA" id="ARBA00022927"/>
    </source>
</evidence>
<keyword evidence="7" id="KW-0653">Protein transport</keyword>
<comment type="subcellular location">
    <subcellularLocation>
        <location evidence="1">Mitochondrion outer membrane</location>
        <topology evidence="1">Multi-pass membrane protein</topology>
    </subcellularLocation>
</comment>
<evidence type="ECO:0008006" key="13">
    <source>
        <dbReference type="Google" id="ProtNLM"/>
    </source>
</evidence>
<keyword evidence="5" id="KW-0812">Transmembrane</keyword>
<keyword evidence="8" id="KW-0496">Mitochondrion</keyword>
<dbReference type="CDD" id="cd07305">
    <property type="entry name" value="Porin3_Tom40"/>
    <property type="match status" value="1"/>
</dbReference>
<evidence type="ECO:0000313" key="12">
    <source>
        <dbReference type="Proteomes" id="UP000285060"/>
    </source>
</evidence>
<proteinExistence type="inferred from homology"/>
<evidence type="ECO:0000256" key="6">
    <source>
        <dbReference type="ARBA" id="ARBA00022787"/>
    </source>
</evidence>
<dbReference type="InterPro" id="IPR037930">
    <property type="entry name" value="Tom40"/>
</dbReference>
<evidence type="ECO:0000256" key="8">
    <source>
        <dbReference type="ARBA" id="ARBA00023128"/>
    </source>
</evidence>
<evidence type="ECO:0000313" key="11">
    <source>
        <dbReference type="EMBL" id="RHY22967.1"/>
    </source>
</evidence>
<dbReference type="eggNOG" id="KOG3296">
    <property type="taxonomic scope" value="Eukaryota"/>
</dbReference>
<evidence type="ECO:0000256" key="9">
    <source>
        <dbReference type="ARBA" id="ARBA00023136"/>
    </source>
</evidence>
<name>A0A024TCU8_9STRA</name>
<gene>
    <name evidence="11" type="ORF">DYB32_009342</name>
    <name evidence="10" type="ORF">H310_14184</name>
</gene>
<keyword evidence="12" id="KW-1185">Reference proteome</keyword>
<dbReference type="InterPro" id="IPR023614">
    <property type="entry name" value="Porin_dom_sf"/>
</dbReference>
<keyword evidence="4" id="KW-1134">Transmembrane beta strand</keyword>
<dbReference type="GO" id="GO:0030150">
    <property type="term" value="P:protein import into mitochondrial matrix"/>
    <property type="evidence" value="ECO:0007669"/>
    <property type="project" value="InterPro"/>
</dbReference>
<evidence type="ECO:0000313" key="10">
    <source>
        <dbReference type="EMBL" id="ETV91182.1"/>
    </source>
</evidence>
<evidence type="ECO:0000256" key="2">
    <source>
        <dbReference type="ARBA" id="ARBA00010510"/>
    </source>
</evidence>
<sequence length="328" mass="35687">MGVLSALRKYQVLATSSAAASVPLPDVNPEDLSSNSLVEAVEAIEKARKELPNPGLYENILGEVKSVLMPGTFEGFRFDLQRGLGQRFAVNHALLLGNPMIPGGVYQFGATCVLGDGSDPMLLRGNVSHDGSVDARWHTKLGDALKMRAQAQLKHEAHASQAMVDLDYTGKDFTANVKVANGLLLGVSYLQSVTRDVAIGGEGYYYGKHRKTIASYVAKYSDPSGKWSGIGTYGSQGTYQLHYLRKVSDRVRLATELVYNHASGESQSSFGVEVDLRQTRFVSSLDQTFKLATALECKVLPQLMLLLSAEGTPANDDLKFGYGFQFYM</sequence>
<dbReference type="GeneID" id="20091234"/>
<evidence type="ECO:0000256" key="4">
    <source>
        <dbReference type="ARBA" id="ARBA00022452"/>
    </source>
</evidence>
<dbReference type="GO" id="GO:0005741">
    <property type="term" value="C:mitochondrial outer membrane"/>
    <property type="evidence" value="ECO:0007669"/>
    <property type="project" value="UniProtKB-SubCell"/>
</dbReference>
<keyword evidence="9" id="KW-0472">Membrane</keyword>
<evidence type="ECO:0000256" key="1">
    <source>
        <dbReference type="ARBA" id="ARBA00004374"/>
    </source>
</evidence>
<keyword evidence="3" id="KW-0813">Transport</keyword>
<comment type="similarity">
    <text evidence="2">Belongs to the Tom40 family.</text>
</comment>
<dbReference type="STRING" id="157072.A0A024TCU8"/>
<protein>
    <recommendedName>
        <fullName evidence="13">Mitochondrial import receptor subunit TOM40</fullName>
    </recommendedName>
</protein>
<evidence type="ECO:0000256" key="3">
    <source>
        <dbReference type="ARBA" id="ARBA00022448"/>
    </source>
</evidence>
<dbReference type="AlphaFoldDB" id="A0A024TCU8"/>
<reference evidence="10" key="1">
    <citation type="submission" date="2013-12" db="EMBL/GenBank/DDBJ databases">
        <title>The Genome Sequence of Aphanomyces invadans NJM9701.</title>
        <authorList>
            <consortium name="The Broad Institute Genomics Platform"/>
            <person name="Russ C."/>
            <person name="Tyler B."/>
            <person name="van West P."/>
            <person name="Dieguez-Uribeondo J."/>
            <person name="Young S.K."/>
            <person name="Zeng Q."/>
            <person name="Gargeya S."/>
            <person name="Fitzgerald M."/>
            <person name="Abouelleil A."/>
            <person name="Alvarado L."/>
            <person name="Chapman S.B."/>
            <person name="Gainer-Dewar J."/>
            <person name="Goldberg J."/>
            <person name="Griggs A."/>
            <person name="Gujja S."/>
            <person name="Hansen M."/>
            <person name="Howarth C."/>
            <person name="Imamovic A."/>
            <person name="Ireland A."/>
            <person name="Larimer J."/>
            <person name="McCowan C."/>
            <person name="Murphy C."/>
            <person name="Pearson M."/>
            <person name="Poon T.W."/>
            <person name="Priest M."/>
            <person name="Roberts A."/>
            <person name="Saif S."/>
            <person name="Shea T."/>
            <person name="Sykes S."/>
            <person name="Wortman J."/>
            <person name="Nusbaum C."/>
            <person name="Birren B."/>
        </authorList>
    </citation>
    <scope>NUCLEOTIDE SEQUENCE [LARGE SCALE GENOMIC DNA]</scope>
    <source>
        <strain evidence="10">NJM9701</strain>
    </source>
</reference>
<dbReference type="Proteomes" id="UP000285060">
    <property type="component" value="Unassembled WGS sequence"/>
</dbReference>
<dbReference type="EMBL" id="KI914013">
    <property type="protein sequence ID" value="ETV91182.1"/>
    <property type="molecule type" value="Genomic_DNA"/>
</dbReference>
<dbReference type="RefSeq" id="XP_008880213.1">
    <property type="nucleotide sequence ID" value="XM_008881991.1"/>
</dbReference>
<dbReference type="EMBL" id="QUSY01001951">
    <property type="protein sequence ID" value="RHY22967.1"/>
    <property type="molecule type" value="Genomic_DNA"/>
</dbReference>
<dbReference type="OrthoDB" id="19656at2759"/>
<keyword evidence="6" id="KW-1000">Mitochondrion outer membrane</keyword>